<keyword evidence="1" id="KW-1015">Disulfide bond</keyword>
<keyword evidence="3" id="KW-0768">Sushi</keyword>
<organism evidence="7 8">
    <name type="scientific">Strongylocentrotus purpuratus</name>
    <name type="common">Purple sea urchin</name>
    <dbReference type="NCBI Taxonomy" id="7668"/>
    <lineage>
        <taxon>Eukaryota</taxon>
        <taxon>Metazoa</taxon>
        <taxon>Echinodermata</taxon>
        <taxon>Eleutherozoa</taxon>
        <taxon>Echinozoa</taxon>
        <taxon>Echinoidea</taxon>
        <taxon>Euechinoidea</taxon>
        <taxon>Echinacea</taxon>
        <taxon>Camarodonta</taxon>
        <taxon>Echinidea</taxon>
        <taxon>Strongylocentrotidae</taxon>
        <taxon>Strongylocentrotus</taxon>
    </lineage>
</organism>
<dbReference type="SMART" id="SM00202">
    <property type="entry name" value="SR"/>
    <property type="match status" value="1"/>
</dbReference>
<evidence type="ECO:0000256" key="4">
    <source>
        <dbReference type="SAM" id="Phobius"/>
    </source>
</evidence>
<name>A0A7M7NPH7_STRPU</name>
<evidence type="ECO:0000256" key="3">
    <source>
        <dbReference type="PROSITE-ProRule" id="PRU00302"/>
    </source>
</evidence>
<evidence type="ECO:0000256" key="1">
    <source>
        <dbReference type="ARBA" id="ARBA00023157"/>
    </source>
</evidence>
<keyword evidence="8" id="KW-1185">Reference proteome</keyword>
<dbReference type="GeneID" id="115918578"/>
<dbReference type="CDD" id="cd00033">
    <property type="entry name" value="CCP"/>
    <property type="match status" value="1"/>
</dbReference>
<dbReference type="GO" id="GO:0016020">
    <property type="term" value="C:membrane"/>
    <property type="evidence" value="ECO:0007669"/>
    <property type="project" value="InterPro"/>
</dbReference>
<keyword evidence="4" id="KW-1133">Transmembrane helix</keyword>
<dbReference type="KEGG" id="spu:115918578"/>
<accession>A0A7M7NPH7</accession>
<dbReference type="Gene3D" id="3.10.250.10">
    <property type="entry name" value="SRCR-like domain"/>
    <property type="match status" value="1"/>
</dbReference>
<dbReference type="Pfam" id="PF00530">
    <property type="entry name" value="SRCR"/>
    <property type="match status" value="1"/>
</dbReference>
<feature type="domain" description="Sushi" evidence="6">
    <location>
        <begin position="170"/>
        <end position="232"/>
    </location>
</feature>
<dbReference type="PROSITE" id="PS50287">
    <property type="entry name" value="SRCR_2"/>
    <property type="match status" value="1"/>
</dbReference>
<dbReference type="AlphaFoldDB" id="A0A7M7NPH7"/>
<dbReference type="PROSITE" id="PS50923">
    <property type="entry name" value="SUSHI"/>
    <property type="match status" value="1"/>
</dbReference>
<evidence type="ECO:0000259" key="5">
    <source>
        <dbReference type="PROSITE" id="PS50287"/>
    </source>
</evidence>
<feature type="domain" description="SRCR" evidence="5">
    <location>
        <begin position="1"/>
        <end position="90"/>
    </location>
</feature>
<evidence type="ECO:0000259" key="6">
    <source>
        <dbReference type="PROSITE" id="PS50923"/>
    </source>
</evidence>
<proteinExistence type="predicted"/>
<dbReference type="SUPFAM" id="SSF57535">
    <property type="entry name" value="Complement control module/SCR domain"/>
    <property type="match status" value="1"/>
</dbReference>
<dbReference type="InterPro" id="IPR035976">
    <property type="entry name" value="Sushi/SCR/CCP_sf"/>
</dbReference>
<dbReference type="SMART" id="SM00032">
    <property type="entry name" value="CCP"/>
    <property type="match status" value="1"/>
</dbReference>
<dbReference type="Gene3D" id="2.10.70.10">
    <property type="entry name" value="Complement Module, domain 1"/>
    <property type="match status" value="1"/>
</dbReference>
<keyword evidence="4" id="KW-0472">Membrane</keyword>
<protein>
    <submittedName>
        <fullName evidence="7">Uncharacterized protein</fullName>
    </submittedName>
</protein>
<feature type="transmembrane region" description="Helical" evidence="4">
    <location>
        <begin position="251"/>
        <end position="274"/>
    </location>
</feature>
<dbReference type="InterPro" id="IPR036772">
    <property type="entry name" value="SRCR-like_dom_sf"/>
</dbReference>
<dbReference type="EnsemblMetazoa" id="XM_030983725">
    <property type="protein sequence ID" value="XP_030839585"/>
    <property type="gene ID" value="LOC115918578"/>
</dbReference>
<reference evidence="7" key="2">
    <citation type="submission" date="2021-01" db="UniProtKB">
        <authorList>
            <consortium name="EnsemblMetazoa"/>
        </authorList>
    </citation>
    <scope>IDENTIFICATION</scope>
</reference>
<dbReference type="InParanoid" id="A0A7M7NPH7"/>
<comment type="caution">
    <text evidence="2">Lacks conserved residue(s) required for the propagation of feature annotation.</text>
</comment>
<dbReference type="Proteomes" id="UP000007110">
    <property type="component" value="Unassembled WGS sequence"/>
</dbReference>
<dbReference type="SUPFAM" id="SSF56487">
    <property type="entry name" value="SRCR-like"/>
    <property type="match status" value="1"/>
</dbReference>
<dbReference type="InterPro" id="IPR001190">
    <property type="entry name" value="SRCR"/>
</dbReference>
<evidence type="ECO:0000256" key="2">
    <source>
        <dbReference type="PROSITE-ProRule" id="PRU00196"/>
    </source>
</evidence>
<evidence type="ECO:0000313" key="8">
    <source>
        <dbReference type="Proteomes" id="UP000007110"/>
    </source>
</evidence>
<dbReference type="RefSeq" id="XP_030839585.1">
    <property type="nucleotide sequence ID" value="XM_030983725.1"/>
</dbReference>
<sequence length="275" mass="29552">MGGNTLAEGFLELQAESGAKWMRVCEDPSADRLADVVCGELGFPGVKEMSYEHGGCSLEGADQDYAYHSQDCSASSNECNSSLAVKVKCFELGFKGCYNLSKIQLQDGSSYDSTSQCVASCREDTSKAIAIINGSECFCSTTDEIGLSSFSKKEARSCAPHQLVYNATVGFCSDLNDDFHGSWDSNITWFGSIVRLTCDAGYMLNRSGTLQCITKVPSYLPVWNDSIPTCEIITKQHLDTSHSMTSEKGNAAIAISSSMIALFTALPICIICAAV</sequence>
<reference evidence="8" key="1">
    <citation type="submission" date="2015-02" db="EMBL/GenBank/DDBJ databases">
        <title>Genome sequencing for Strongylocentrotus purpuratus.</title>
        <authorList>
            <person name="Murali S."/>
            <person name="Liu Y."/>
            <person name="Vee V."/>
            <person name="English A."/>
            <person name="Wang M."/>
            <person name="Skinner E."/>
            <person name="Han Y."/>
            <person name="Muzny D.M."/>
            <person name="Worley K.C."/>
            <person name="Gibbs R.A."/>
        </authorList>
    </citation>
    <scope>NUCLEOTIDE SEQUENCE</scope>
</reference>
<dbReference type="InterPro" id="IPR000436">
    <property type="entry name" value="Sushi_SCR_CCP_dom"/>
</dbReference>
<keyword evidence="4" id="KW-0812">Transmembrane</keyword>
<evidence type="ECO:0000313" key="7">
    <source>
        <dbReference type="EnsemblMetazoa" id="XP_030839585"/>
    </source>
</evidence>